<dbReference type="EMBL" id="CP121196">
    <property type="protein sequence ID" value="XBH17655.1"/>
    <property type="molecule type" value="Genomic_DNA"/>
</dbReference>
<dbReference type="GO" id="GO:0003700">
    <property type="term" value="F:DNA-binding transcription factor activity"/>
    <property type="evidence" value="ECO:0007669"/>
    <property type="project" value="InterPro"/>
</dbReference>
<accession>A0AAU7DJZ1</accession>
<proteinExistence type="predicted"/>
<reference evidence="1" key="1">
    <citation type="submission" date="2023-03" db="EMBL/GenBank/DDBJ databases">
        <title>Edaphobacter sp.</title>
        <authorList>
            <person name="Huber K.J."/>
            <person name="Papendorf J."/>
            <person name="Pilke C."/>
            <person name="Bunk B."/>
            <person name="Sproeer C."/>
            <person name="Pester M."/>
        </authorList>
    </citation>
    <scope>NUCLEOTIDE SEQUENCE</scope>
    <source>
        <strain evidence="1">DSM 110680</strain>
    </source>
</reference>
<sequence length="145" mass="16838">MDTKRLYEEDCSLLNRIRRRDDRAIALLNDRYSMAVYSMALRVLRDPTLAEQVLSDIFMDIWGSPKPLMHIAATNLYPSMVMFARNRAVAVLIHKPPTEIEFLFHLGVGNQQDWEMTREKALALIEGMPVERRTTLERAFFHGVT</sequence>
<evidence type="ECO:0000313" key="1">
    <source>
        <dbReference type="EMBL" id="XBH17655.1"/>
    </source>
</evidence>
<dbReference type="InterPro" id="IPR013325">
    <property type="entry name" value="RNA_pol_sigma_r2"/>
</dbReference>
<dbReference type="RefSeq" id="WP_348262880.1">
    <property type="nucleotide sequence ID" value="NZ_CP121196.1"/>
</dbReference>
<protein>
    <submittedName>
        <fullName evidence="1">RNA polymerase subunit sigma-24</fullName>
    </submittedName>
</protein>
<name>A0AAU7DJZ1_9BACT</name>
<dbReference type="GO" id="GO:0006352">
    <property type="term" value="P:DNA-templated transcription initiation"/>
    <property type="evidence" value="ECO:0007669"/>
    <property type="project" value="InterPro"/>
</dbReference>
<dbReference type="Gene3D" id="1.10.1740.10">
    <property type="match status" value="1"/>
</dbReference>
<organism evidence="1">
    <name type="scientific">Telmatobacter sp. DSM 110680</name>
    <dbReference type="NCBI Taxonomy" id="3036704"/>
    <lineage>
        <taxon>Bacteria</taxon>
        <taxon>Pseudomonadati</taxon>
        <taxon>Acidobacteriota</taxon>
        <taxon>Terriglobia</taxon>
        <taxon>Terriglobales</taxon>
        <taxon>Acidobacteriaceae</taxon>
        <taxon>Telmatobacter</taxon>
    </lineage>
</organism>
<gene>
    <name evidence="1" type="ORF">P8935_24205</name>
</gene>
<dbReference type="SUPFAM" id="SSF88946">
    <property type="entry name" value="Sigma2 domain of RNA polymerase sigma factors"/>
    <property type="match status" value="1"/>
</dbReference>
<dbReference type="AlphaFoldDB" id="A0AAU7DJZ1"/>